<dbReference type="PIRSF" id="PIRSF001265">
    <property type="entry name" value="H+-PPase"/>
    <property type="match status" value="1"/>
</dbReference>
<feature type="transmembrane region" description="Helical" evidence="9">
    <location>
        <begin position="6"/>
        <end position="27"/>
    </location>
</feature>
<evidence type="ECO:0000256" key="5">
    <source>
        <dbReference type="ARBA" id="ARBA00022967"/>
    </source>
</evidence>
<keyword evidence="5 9" id="KW-1278">Translocase</keyword>
<evidence type="ECO:0000313" key="12">
    <source>
        <dbReference type="EMBL" id="HHN51748.1"/>
    </source>
</evidence>
<organism evidence="11">
    <name type="scientific">Caldiarchaeum subterraneum</name>
    <dbReference type="NCBI Taxonomy" id="311458"/>
    <lineage>
        <taxon>Archaea</taxon>
        <taxon>Nitrososphaerota</taxon>
        <taxon>Candidatus Caldarchaeales</taxon>
        <taxon>Candidatus Caldarchaeaceae</taxon>
        <taxon>Candidatus Caldarchaeum</taxon>
    </lineage>
</organism>
<dbReference type="GO" id="GO:0005886">
    <property type="term" value="C:plasma membrane"/>
    <property type="evidence" value="ECO:0007669"/>
    <property type="project" value="UniProtKB-SubCell"/>
</dbReference>
<evidence type="ECO:0000313" key="10">
    <source>
        <dbReference type="EMBL" id="HGL40516.1"/>
    </source>
</evidence>
<reference evidence="11" key="1">
    <citation type="journal article" date="2020" name="mSystems">
        <title>Genome- and Community-Level Interaction Insights into Carbon Utilization and Element Cycling Functions of Hydrothermarchaeota in Hydrothermal Sediment.</title>
        <authorList>
            <person name="Zhou Z."/>
            <person name="Liu Y."/>
            <person name="Xu W."/>
            <person name="Pan J."/>
            <person name="Luo Z.H."/>
            <person name="Li M."/>
        </authorList>
    </citation>
    <scope>NUCLEOTIDE SEQUENCE [LARGE SCALE GENOMIC DNA]</scope>
    <source>
        <strain evidence="12">SpSt-1073</strain>
        <strain evidence="11">SpSt-613</strain>
        <strain evidence="10">SpSt-669</strain>
    </source>
</reference>
<keyword evidence="11" id="KW-0378">Hydrolase</keyword>
<comment type="caution">
    <text evidence="11">The sequence shown here is derived from an EMBL/GenBank/DDBJ whole genome shotgun (WGS) entry which is preliminary data.</text>
</comment>
<keyword evidence="2 9" id="KW-0813">Transport</keyword>
<dbReference type="GO" id="GO:0009678">
    <property type="term" value="F:diphosphate hydrolysis-driven proton transmembrane transporter activity"/>
    <property type="evidence" value="ECO:0007669"/>
    <property type="project" value="UniProtKB-UniRule"/>
</dbReference>
<protein>
    <recommendedName>
        <fullName evidence="9">K(+)-insensitive pyrophosphate-energized proton pump</fullName>
        <ecNumber evidence="9">7.1.3.1</ecNumber>
    </recommendedName>
    <alternativeName>
        <fullName evidence="9">Membrane-bound proton-translocating pyrophosphatase</fullName>
    </alternativeName>
    <alternativeName>
        <fullName evidence="9">Pyrophosphate-energized inorganic pyrophosphatase</fullName>
        <shortName evidence="9">H(+)-PPase</shortName>
    </alternativeName>
</protein>
<dbReference type="EMBL" id="DTCM01000029">
    <property type="protein sequence ID" value="HGL40516.1"/>
    <property type="molecule type" value="Genomic_DNA"/>
</dbReference>
<comment type="similarity">
    <text evidence="9">Belongs to the H(+)-translocating pyrophosphatase (TC 3.A.10) family. K(+)-insensitive subfamily.</text>
</comment>
<feature type="transmembrane region" description="Helical" evidence="9">
    <location>
        <begin position="607"/>
        <end position="628"/>
    </location>
</feature>
<dbReference type="NCBIfam" id="NF001960">
    <property type="entry name" value="PRK00733.3-5"/>
    <property type="match status" value="1"/>
</dbReference>
<feature type="transmembrane region" description="Helical" evidence="9">
    <location>
        <begin position="328"/>
        <end position="348"/>
    </location>
</feature>
<evidence type="ECO:0000256" key="6">
    <source>
        <dbReference type="ARBA" id="ARBA00022989"/>
    </source>
</evidence>
<evidence type="ECO:0000313" key="11">
    <source>
        <dbReference type="EMBL" id="HGN91100.1"/>
    </source>
</evidence>
<comment type="cofactor">
    <cofactor evidence="9">
        <name>Mg(2+)</name>
        <dbReference type="ChEBI" id="CHEBI:18420"/>
    </cofactor>
</comment>
<accession>A0A7C4E279</accession>
<feature type="transmembrane region" description="Helical" evidence="9">
    <location>
        <begin position="58"/>
        <end position="77"/>
    </location>
</feature>
<dbReference type="AlphaFoldDB" id="A0A7C4E279"/>
<comment type="subcellular location">
    <subcellularLocation>
        <location evidence="9">Cell membrane</location>
        <topology evidence="9">Multi-pass membrane protein</topology>
    </subcellularLocation>
    <subcellularLocation>
        <location evidence="1">Endomembrane system</location>
        <topology evidence="1">Multi-pass membrane protein</topology>
    </subcellularLocation>
</comment>
<feature type="transmembrane region" description="Helical" evidence="9">
    <location>
        <begin position="634"/>
        <end position="654"/>
    </location>
</feature>
<feature type="site" description="Determinant of potassium independence" evidence="9">
    <location>
        <position position="476"/>
    </location>
</feature>
<dbReference type="GO" id="GO:0004427">
    <property type="term" value="F:inorganic diphosphate phosphatase activity"/>
    <property type="evidence" value="ECO:0007669"/>
    <property type="project" value="UniProtKB-UniRule"/>
</dbReference>
<evidence type="ECO:0000256" key="3">
    <source>
        <dbReference type="ARBA" id="ARBA00022692"/>
    </source>
</evidence>
<feature type="transmembrane region" description="Helical" evidence="9">
    <location>
        <begin position="697"/>
        <end position="718"/>
    </location>
</feature>
<evidence type="ECO:0000256" key="2">
    <source>
        <dbReference type="ARBA" id="ARBA00022448"/>
    </source>
</evidence>
<evidence type="ECO:0000256" key="7">
    <source>
        <dbReference type="ARBA" id="ARBA00023065"/>
    </source>
</evidence>
<comment type="caution">
    <text evidence="9">Lacks conserved residue(s) required for the propagation of feature annotation.</text>
</comment>
<feature type="transmembrane region" description="Helical" evidence="9">
    <location>
        <begin position="298"/>
        <end position="316"/>
    </location>
</feature>
<dbReference type="Pfam" id="PF03030">
    <property type="entry name" value="H_PPase"/>
    <property type="match status" value="1"/>
</dbReference>
<dbReference type="HAMAP" id="MF_01129">
    <property type="entry name" value="PPase_energized_pump"/>
    <property type="match status" value="1"/>
</dbReference>
<feature type="transmembrane region" description="Helical" evidence="9">
    <location>
        <begin position="239"/>
        <end position="256"/>
    </location>
</feature>
<evidence type="ECO:0000256" key="4">
    <source>
        <dbReference type="ARBA" id="ARBA00022842"/>
    </source>
</evidence>
<comment type="function">
    <text evidence="9">Proton pump that utilizes the energy of pyrophosphate hydrolysis as the driving force for proton movement across the membrane. Generates a proton motive force.</text>
</comment>
<feature type="transmembrane region" description="Helical" evidence="9">
    <location>
        <begin position="369"/>
        <end position="402"/>
    </location>
</feature>
<feature type="transmembrane region" description="Helical" evidence="9">
    <location>
        <begin position="414"/>
        <end position="436"/>
    </location>
</feature>
<dbReference type="EMBL" id="DTAD01000089">
    <property type="protein sequence ID" value="HGN91100.1"/>
    <property type="molecule type" value="Genomic_DNA"/>
</dbReference>
<evidence type="ECO:0000256" key="1">
    <source>
        <dbReference type="ARBA" id="ARBA00004127"/>
    </source>
</evidence>
<feature type="transmembrane region" description="Helical" evidence="9">
    <location>
        <begin position="262"/>
        <end position="286"/>
    </location>
</feature>
<dbReference type="PANTHER" id="PTHR31998">
    <property type="entry name" value="K(+)-INSENSITIVE PYROPHOSPHATE-ENERGIZED PROTON PUMP"/>
    <property type="match status" value="1"/>
</dbReference>
<dbReference type="EMBL" id="DRXG01000007">
    <property type="protein sequence ID" value="HHN51748.1"/>
    <property type="molecule type" value="Genomic_DNA"/>
</dbReference>
<proteinExistence type="inferred from homology"/>
<dbReference type="GO" id="GO:0012505">
    <property type="term" value="C:endomembrane system"/>
    <property type="evidence" value="ECO:0007669"/>
    <property type="project" value="UniProtKB-SubCell"/>
</dbReference>
<dbReference type="EC" id="7.1.3.1" evidence="9"/>
<feature type="transmembrane region" description="Helical" evidence="9">
    <location>
        <begin position="83"/>
        <end position="108"/>
    </location>
</feature>
<dbReference type="GO" id="GO:0000287">
    <property type="term" value="F:magnesium ion binding"/>
    <property type="evidence" value="ECO:0007669"/>
    <property type="project" value="UniProtKB-UniRule"/>
</dbReference>
<feature type="transmembrane region" description="Helical" evidence="9">
    <location>
        <begin position="165"/>
        <end position="186"/>
    </location>
</feature>
<keyword evidence="3 9" id="KW-0812">Transmembrane</keyword>
<feature type="transmembrane region" description="Helical" evidence="9">
    <location>
        <begin position="129"/>
        <end position="159"/>
    </location>
</feature>
<name>A0A7C4E279_CALS0</name>
<keyword evidence="4 9" id="KW-0460">Magnesium</keyword>
<comment type="subunit">
    <text evidence="9">Homodimer.</text>
</comment>
<keyword evidence="8 9" id="KW-0472">Membrane</keyword>
<sequence>MMVDFLTIALLLGALGALSAVGFVALVNRYPKGGPEFVSVWAAIREGSIAYLKRQYRTIFTISIFIFILIIVSFAAFPQMGGLVYGLQIGGSFLLGVAFSLIAATIAMDSATRANVRTTYAASKDSVSALRVATMGGAALGLAVIAMSLLGLTILYIVFRDPGVLAGFGFGASLAALFAQLGGGIYTKSADIGADLVGKVEAGIPEDDPRNPAVIADQVGDNVGDEAGRGADLFESVTAENLGGMIVALIISIILFEKINETYVVLPLVVRAVGVIATLAGVGWALYQKSFKESIEPLRNGLIITSIVAAVLMYLVTSTVFGGGFLPLFVTMLVGLVAGILIMFYSEIYTSLKSRHVSLIATNSESGPALTVVSGLSVGMISTALPVITVVIAIAISFLLGIEWARTVGLPDLFLGGVFGTTMATMGMLSTAGFVLTMDGLGPIVDNAGGIAEMANAPKTIRDRLEPLDALGNTTKALTKSYAMGSAALAALLLFQAFLLEVGRYMAGIIELSHLTPELSTKLLTNIEQLSTQLQLNTPAILIGLFIGAMLPFLFSGYAVKAVGIGAFQMVEEVRRQFREIKGILEGKARPEYGRCVDISTRTALKLMVAPTLIVTLSPILLGIFLGWRAVGALVIGATVSAIPLAILGFYGGAAMDNAKKYLEIAGRKGSDAHKAAVVGDTVGDPMKDTYAPSLHILIKLLNTLSLVFIPLFIHGLLTL</sequence>
<keyword evidence="9" id="KW-0375">Hydrogen ion transport</keyword>
<evidence type="ECO:0000256" key="9">
    <source>
        <dbReference type="HAMAP-Rule" id="MF_01129"/>
    </source>
</evidence>
<feature type="transmembrane region" description="Helical" evidence="9">
    <location>
        <begin position="540"/>
        <end position="560"/>
    </location>
</feature>
<dbReference type="InterPro" id="IPR004131">
    <property type="entry name" value="PPase-energised_H-pump"/>
</dbReference>
<keyword evidence="7 9" id="KW-0406">Ion transport</keyword>
<evidence type="ECO:0000256" key="8">
    <source>
        <dbReference type="ARBA" id="ARBA00023136"/>
    </source>
</evidence>
<keyword evidence="6 9" id="KW-1133">Transmembrane helix</keyword>
<gene>
    <name evidence="9" type="primary">hppA</name>
    <name evidence="12" type="ORF">ENM30_00385</name>
    <name evidence="11" type="ORF">ENT82_08290</name>
    <name evidence="10" type="ORF">ENU43_02475</name>
</gene>
<comment type="catalytic activity">
    <reaction evidence="9">
        <text>diphosphate + H2O + H(+)(in) = 2 phosphate + 2 H(+)(out)</text>
        <dbReference type="Rhea" id="RHEA:13973"/>
        <dbReference type="ChEBI" id="CHEBI:15377"/>
        <dbReference type="ChEBI" id="CHEBI:15378"/>
        <dbReference type="ChEBI" id="CHEBI:33019"/>
        <dbReference type="ChEBI" id="CHEBI:43474"/>
        <dbReference type="EC" id="7.1.3.1"/>
    </reaction>
</comment>
<keyword evidence="9" id="KW-1003">Cell membrane</keyword>